<dbReference type="GO" id="GO:0045454">
    <property type="term" value="P:cell redox homeostasis"/>
    <property type="evidence" value="ECO:0007669"/>
    <property type="project" value="TreeGrafter"/>
</dbReference>
<protein>
    <recommendedName>
        <fullName evidence="6">Thioredoxin</fullName>
    </recommendedName>
</protein>
<dbReference type="GO" id="GO:0015035">
    <property type="term" value="F:protein-disulfide reductase activity"/>
    <property type="evidence" value="ECO:0007669"/>
    <property type="project" value="UniProtKB-UniRule"/>
</dbReference>
<dbReference type="RefSeq" id="WP_270043182.1">
    <property type="nucleotide sequence ID" value="NZ_JAPDOD010000029.1"/>
</dbReference>
<dbReference type="Pfam" id="PF00085">
    <property type="entry name" value="Thioredoxin"/>
    <property type="match status" value="1"/>
</dbReference>
<dbReference type="Pfam" id="PF14559">
    <property type="entry name" value="TPR_19"/>
    <property type="match status" value="1"/>
</dbReference>
<gene>
    <name evidence="8" type="primary">trxA</name>
    <name evidence="8" type="ORF">OM076_26920</name>
</gene>
<proteinExistence type="inferred from homology"/>
<dbReference type="FunFam" id="3.40.30.10:FF:000001">
    <property type="entry name" value="Thioredoxin"/>
    <property type="match status" value="1"/>
</dbReference>
<dbReference type="InterPro" id="IPR011990">
    <property type="entry name" value="TPR-like_helical_dom_sf"/>
</dbReference>
<evidence type="ECO:0000256" key="2">
    <source>
        <dbReference type="ARBA" id="ARBA00022448"/>
    </source>
</evidence>
<dbReference type="InterPro" id="IPR017937">
    <property type="entry name" value="Thioredoxin_CS"/>
</dbReference>
<sequence length="245" mass="26051">MPIDATEETFERDVIQRSFEQPVVVDFWAEWCGPCRSLGPVIEKAVAKRDGQVDLVKVDTDANPRLSQAFAIQSIPAVKAFKDGKVVDEFIGALPPAQVEQFLDGIVPSLADALVAEGGDDNLRRALELEPGRADAAIPLARSLAAAGDREGALELLANVPSSFAADGLATRLRLSDDPSLLAAFDALDAGETEKALDALIEAIAAGDAERKDELRKVVVGVLDELGPADPLARDARRKLASALY</sequence>
<keyword evidence="5" id="KW-0676">Redox-active center</keyword>
<dbReference type="Gene3D" id="3.40.30.10">
    <property type="entry name" value="Glutaredoxin"/>
    <property type="match status" value="1"/>
</dbReference>
<comment type="similarity">
    <text evidence="1">Belongs to the thioredoxin family.</text>
</comment>
<dbReference type="PANTHER" id="PTHR45663:SF11">
    <property type="entry name" value="GEO12009P1"/>
    <property type="match status" value="1"/>
</dbReference>
<name>A0A9X3S800_9ACTN</name>
<dbReference type="PRINTS" id="PR00421">
    <property type="entry name" value="THIOREDOXIN"/>
</dbReference>
<organism evidence="8 9">
    <name type="scientific">Solirubrobacter ginsenosidimutans</name>
    <dbReference type="NCBI Taxonomy" id="490573"/>
    <lineage>
        <taxon>Bacteria</taxon>
        <taxon>Bacillati</taxon>
        <taxon>Actinomycetota</taxon>
        <taxon>Thermoleophilia</taxon>
        <taxon>Solirubrobacterales</taxon>
        <taxon>Solirubrobacteraceae</taxon>
        <taxon>Solirubrobacter</taxon>
    </lineage>
</organism>
<dbReference type="Pfam" id="PF14561">
    <property type="entry name" value="TPR_20"/>
    <property type="match status" value="1"/>
</dbReference>
<dbReference type="InterPro" id="IPR036249">
    <property type="entry name" value="Thioredoxin-like_sf"/>
</dbReference>
<evidence type="ECO:0000256" key="1">
    <source>
        <dbReference type="ARBA" id="ARBA00008987"/>
    </source>
</evidence>
<dbReference type="NCBIfam" id="TIGR01068">
    <property type="entry name" value="thioredoxin"/>
    <property type="match status" value="1"/>
</dbReference>
<dbReference type="InterPro" id="IPR013766">
    <property type="entry name" value="Thioredoxin_domain"/>
</dbReference>
<dbReference type="InterPro" id="IPR005746">
    <property type="entry name" value="Thioredoxin"/>
</dbReference>
<evidence type="ECO:0000256" key="6">
    <source>
        <dbReference type="NCBIfam" id="TIGR01068"/>
    </source>
</evidence>
<reference evidence="8" key="1">
    <citation type="submission" date="2022-10" db="EMBL/GenBank/DDBJ databases">
        <title>The WGS of Solirubrobacter ginsenosidimutans DSM 21036.</title>
        <authorList>
            <person name="Jiang Z."/>
        </authorList>
    </citation>
    <scope>NUCLEOTIDE SEQUENCE</scope>
    <source>
        <strain evidence="8">DSM 21036</strain>
    </source>
</reference>
<dbReference type="PROSITE" id="PS51352">
    <property type="entry name" value="THIOREDOXIN_2"/>
    <property type="match status" value="1"/>
</dbReference>
<evidence type="ECO:0000313" key="8">
    <source>
        <dbReference type="EMBL" id="MDA0163933.1"/>
    </source>
</evidence>
<accession>A0A9X3S800</accession>
<evidence type="ECO:0000313" key="9">
    <source>
        <dbReference type="Proteomes" id="UP001149140"/>
    </source>
</evidence>
<evidence type="ECO:0000256" key="3">
    <source>
        <dbReference type="ARBA" id="ARBA00022982"/>
    </source>
</evidence>
<keyword evidence="4" id="KW-1015">Disulfide bond</keyword>
<keyword evidence="9" id="KW-1185">Reference proteome</keyword>
<keyword evidence="2" id="KW-0813">Transport</keyword>
<dbReference type="Gene3D" id="1.25.40.10">
    <property type="entry name" value="Tetratricopeptide repeat domain"/>
    <property type="match status" value="1"/>
</dbReference>
<feature type="domain" description="Thioredoxin" evidence="7">
    <location>
        <begin position="1"/>
        <end position="108"/>
    </location>
</feature>
<dbReference type="PANTHER" id="PTHR45663">
    <property type="entry name" value="GEO12009P1"/>
    <property type="match status" value="1"/>
</dbReference>
<dbReference type="GO" id="GO:0006950">
    <property type="term" value="P:response to stress"/>
    <property type="evidence" value="ECO:0007669"/>
    <property type="project" value="UniProtKB-ARBA"/>
</dbReference>
<comment type="caution">
    <text evidence="8">The sequence shown here is derived from an EMBL/GenBank/DDBJ whole genome shotgun (WGS) entry which is preliminary data.</text>
</comment>
<keyword evidence="3" id="KW-0249">Electron transport</keyword>
<dbReference type="PROSITE" id="PS00194">
    <property type="entry name" value="THIOREDOXIN_1"/>
    <property type="match status" value="1"/>
</dbReference>
<dbReference type="EMBL" id="JAPDOD010000029">
    <property type="protein sequence ID" value="MDA0163933.1"/>
    <property type="molecule type" value="Genomic_DNA"/>
</dbReference>
<evidence type="ECO:0000259" key="7">
    <source>
        <dbReference type="PROSITE" id="PS51352"/>
    </source>
</evidence>
<dbReference type="CDD" id="cd02947">
    <property type="entry name" value="TRX_family"/>
    <property type="match status" value="1"/>
</dbReference>
<dbReference type="SUPFAM" id="SSF52833">
    <property type="entry name" value="Thioredoxin-like"/>
    <property type="match status" value="1"/>
</dbReference>
<dbReference type="GO" id="GO:0005829">
    <property type="term" value="C:cytosol"/>
    <property type="evidence" value="ECO:0007669"/>
    <property type="project" value="TreeGrafter"/>
</dbReference>
<dbReference type="Proteomes" id="UP001149140">
    <property type="component" value="Unassembled WGS sequence"/>
</dbReference>
<evidence type="ECO:0000256" key="4">
    <source>
        <dbReference type="ARBA" id="ARBA00023157"/>
    </source>
</evidence>
<dbReference type="AlphaFoldDB" id="A0A9X3S800"/>
<evidence type="ECO:0000256" key="5">
    <source>
        <dbReference type="ARBA" id="ARBA00023284"/>
    </source>
</evidence>